<gene>
    <name evidence="2" type="ORF">CHH72_12610</name>
</gene>
<dbReference type="EMBL" id="NPCC01000015">
    <property type="protein sequence ID" value="PAE88477.1"/>
    <property type="molecule type" value="Genomic_DNA"/>
</dbReference>
<evidence type="ECO:0000313" key="2">
    <source>
        <dbReference type="EMBL" id="PAE88477.1"/>
    </source>
</evidence>
<dbReference type="Pfam" id="PF01979">
    <property type="entry name" value="Amidohydro_1"/>
    <property type="match status" value="1"/>
</dbReference>
<dbReference type="InterPro" id="IPR032466">
    <property type="entry name" value="Metal_Hydrolase"/>
</dbReference>
<dbReference type="PANTHER" id="PTHR43135:SF3">
    <property type="entry name" value="ALPHA-D-RIBOSE 1-METHYLPHOSPHONATE 5-TRIPHOSPHATE DIPHOSPHATASE"/>
    <property type="match status" value="1"/>
</dbReference>
<dbReference type="CDD" id="cd01309">
    <property type="entry name" value="Met_dep_hydrolase_C"/>
    <property type="match status" value="1"/>
</dbReference>
<evidence type="ECO:0000313" key="3">
    <source>
        <dbReference type="Proteomes" id="UP000216207"/>
    </source>
</evidence>
<accession>A0A268NY93</accession>
<protein>
    <submittedName>
        <fullName evidence="2">Amidohydrolase</fullName>
    </submittedName>
</protein>
<proteinExistence type="predicted"/>
<comment type="caution">
    <text evidence="2">The sequence shown here is derived from an EMBL/GenBank/DDBJ whole genome shotgun (WGS) entry which is preliminary data.</text>
</comment>
<dbReference type="Gene3D" id="3.20.20.140">
    <property type="entry name" value="Metal-dependent hydrolases"/>
    <property type="match status" value="1"/>
</dbReference>
<dbReference type="GO" id="GO:0016810">
    <property type="term" value="F:hydrolase activity, acting on carbon-nitrogen (but not peptide) bonds"/>
    <property type="evidence" value="ECO:0007669"/>
    <property type="project" value="InterPro"/>
</dbReference>
<dbReference type="Proteomes" id="UP000216207">
    <property type="component" value="Unassembled WGS sequence"/>
</dbReference>
<evidence type="ECO:0000259" key="1">
    <source>
        <dbReference type="Pfam" id="PF01979"/>
    </source>
</evidence>
<dbReference type="PANTHER" id="PTHR43135">
    <property type="entry name" value="ALPHA-D-RIBOSE 1-METHYLPHOSPHONATE 5-TRIPHOSPHATE DIPHOSPHATASE"/>
    <property type="match status" value="1"/>
</dbReference>
<dbReference type="InterPro" id="IPR006680">
    <property type="entry name" value="Amidohydro-rel"/>
</dbReference>
<dbReference type="SUPFAM" id="SSF51338">
    <property type="entry name" value="Composite domain of metallo-dependent hydrolases"/>
    <property type="match status" value="1"/>
</dbReference>
<organism evidence="2 3">
    <name type="scientific">Shouchella clausii</name>
    <name type="common">Alkalihalobacillus clausii</name>
    <dbReference type="NCBI Taxonomy" id="79880"/>
    <lineage>
        <taxon>Bacteria</taxon>
        <taxon>Bacillati</taxon>
        <taxon>Bacillota</taxon>
        <taxon>Bacilli</taxon>
        <taxon>Bacillales</taxon>
        <taxon>Bacillaceae</taxon>
        <taxon>Shouchella</taxon>
    </lineage>
</organism>
<dbReference type="RefSeq" id="WP_063608234.1">
    <property type="nucleotide sequence ID" value="NZ_BOQS01000002.1"/>
</dbReference>
<dbReference type="SUPFAM" id="SSF51556">
    <property type="entry name" value="Metallo-dependent hydrolases"/>
    <property type="match status" value="1"/>
</dbReference>
<dbReference type="AlphaFoldDB" id="A0A268NY93"/>
<feature type="domain" description="Amidohydrolase-related" evidence="1">
    <location>
        <begin position="227"/>
        <end position="364"/>
    </location>
</feature>
<dbReference type="InterPro" id="IPR011059">
    <property type="entry name" value="Metal-dep_hydrolase_composite"/>
</dbReference>
<reference evidence="2 3" key="1">
    <citation type="submission" date="2017-07" db="EMBL/GenBank/DDBJ databases">
        <title>Isolation and whole genome analysis of endospore-forming bacteria from heroin.</title>
        <authorList>
            <person name="Kalinowski J."/>
            <person name="Ahrens B."/>
            <person name="Al-Dilaimi A."/>
            <person name="Winkler A."/>
            <person name="Wibberg D."/>
            <person name="Schleenbecker U."/>
            <person name="Ruckert C."/>
            <person name="Wolfel R."/>
            <person name="Grass G."/>
        </authorList>
    </citation>
    <scope>NUCLEOTIDE SEQUENCE [LARGE SCALE GENOMIC DNA]</scope>
    <source>
        <strain evidence="2 3">7539</strain>
    </source>
</reference>
<name>A0A268NY93_SHOCL</name>
<sequence length="385" mass="41620">MNTVFRGADLYTVDTDFTVIQSGDLYVANGKISALGRHLNVPAGTKEVEAKGMVITPGLIDIHTHVGIWAEVTEDVNDANEYSEPFTPLMEATDGIHLDHFSFQDAVRGGVTTVQTGAGSANPIGGIWSILKTAGATLEERLLIKRSGLKGALGENPKNVFGQTYRKKPFTRMAVASIIRNGFLKALPYRHLSKEELSVDLQELWPFIEVLNGSMPLRLHCHRADDIATALRIANEFGVKLHLEHATEGYMMIDAIKKAGVAVTLGPFMMSASKYELRNSTPKSPALMDEAGIPFAIMTDHPFTPIQYLSVCAAEAVKYGLSSETALASITRTAAELAGISNRVGSLEVGKDADLAVWTGHPFATKTKLCATYINGSCAYHSNPQ</sequence>
<keyword evidence="2" id="KW-0378">Hydrolase</keyword>
<dbReference type="InterPro" id="IPR051781">
    <property type="entry name" value="Metallo-dep_Hydrolase"/>
</dbReference>